<dbReference type="EMBL" id="WMJZ01000018">
    <property type="protein sequence ID" value="MTH47324.1"/>
    <property type="molecule type" value="Genomic_DNA"/>
</dbReference>
<dbReference type="OrthoDB" id="6591363at2"/>
<comment type="caution">
    <text evidence="1">The sequence shown here is derived from an EMBL/GenBank/DDBJ whole genome shotgun (WGS) entry which is preliminary data.</text>
</comment>
<gene>
    <name evidence="1" type="ORF">GJV78_13875</name>
</gene>
<name>A0A6L6IMY4_9ENTR</name>
<reference evidence="1 2" key="1">
    <citation type="submission" date="2019-11" db="EMBL/GenBank/DDBJ databases">
        <title>Escherichia alba sp. nov. isolated from the gut of plastic-eating superworms Zophobas atratus.</title>
        <authorList>
            <person name="Yang Y."/>
        </authorList>
    </citation>
    <scope>NUCLEOTIDE SEQUENCE [LARGE SCALE GENOMIC DNA]</scope>
    <source>
        <strain evidence="2">BIT-B35</strain>
    </source>
</reference>
<dbReference type="AlphaFoldDB" id="A0A6L6IMY4"/>
<keyword evidence="2" id="KW-1185">Reference proteome</keyword>
<dbReference type="Proteomes" id="UP000477739">
    <property type="component" value="Unassembled WGS sequence"/>
</dbReference>
<proteinExistence type="predicted"/>
<evidence type="ECO:0000313" key="2">
    <source>
        <dbReference type="Proteomes" id="UP000477739"/>
    </source>
</evidence>
<organism evidence="1 2">
    <name type="scientific">Intestinirhabdus alba</name>
    <dbReference type="NCBI Taxonomy" id="2899544"/>
    <lineage>
        <taxon>Bacteria</taxon>
        <taxon>Pseudomonadati</taxon>
        <taxon>Pseudomonadota</taxon>
        <taxon>Gammaproteobacteria</taxon>
        <taxon>Enterobacterales</taxon>
        <taxon>Enterobacteriaceae</taxon>
        <taxon>Intestinirhabdus</taxon>
    </lineage>
</organism>
<accession>A0A6L6IMY4</accession>
<sequence>MAFIWNEESLAILRTNAGILTTQQIAQMLNTNITVVRNMAYRLKLSLRVSAYNQKRIEQVRKLYESAEAPGLKEIASRTGLSLSTVQYIIYVKLKSQLYATCEYVTFETENAVHYRVQKELVDIERSKLPVPADKKRLYKLYLRDGTFYCARNIRHEVFISEQFAGRQAR</sequence>
<dbReference type="RefSeq" id="WP_155108922.1">
    <property type="nucleotide sequence ID" value="NZ_WMJZ01000018.1"/>
</dbReference>
<evidence type="ECO:0000313" key="1">
    <source>
        <dbReference type="EMBL" id="MTH47324.1"/>
    </source>
</evidence>
<protein>
    <submittedName>
        <fullName evidence="1">Uncharacterized protein</fullName>
    </submittedName>
</protein>